<evidence type="ECO:0000313" key="8">
    <source>
        <dbReference type="Proteomes" id="UP000294650"/>
    </source>
</evidence>
<reference evidence="7 8" key="1">
    <citation type="submission" date="2019-03" db="EMBL/GenBank/DDBJ databases">
        <title>Genomic Encyclopedia of Type Strains, Phase IV (KMG-IV): sequencing the most valuable type-strain genomes for metagenomic binning, comparative biology and taxonomic classification.</title>
        <authorList>
            <person name="Goeker M."/>
        </authorList>
    </citation>
    <scope>NUCLEOTIDE SEQUENCE [LARGE SCALE GENOMIC DNA]</scope>
    <source>
        <strain evidence="7 8">DSM 25894</strain>
    </source>
</reference>
<dbReference type="GO" id="GO:0009847">
    <property type="term" value="P:spore germination"/>
    <property type="evidence" value="ECO:0007669"/>
    <property type="project" value="UniProtKB-UniRule"/>
</dbReference>
<feature type="region of interest" description="Disordered" evidence="5">
    <location>
        <begin position="467"/>
        <end position="487"/>
    </location>
</feature>
<feature type="transmembrane region" description="Helical" evidence="6">
    <location>
        <begin position="374"/>
        <end position="393"/>
    </location>
</feature>
<dbReference type="GO" id="GO:0005886">
    <property type="term" value="C:plasma membrane"/>
    <property type="evidence" value="ECO:0007669"/>
    <property type="project" value="UniProtKB-SubCell"/>
</dbReference>
<evidence type="ECO:0000313" key="7">
    <source>
        <dbReference type="EMBL" id="TCT17246.1"/>
    </source>
</evidence>
<keyword evidence="3 4" id="KW-0472">Membrane</keyword>
<dbReference type="OrthoDB" id="9772630at2"/>
<sequence>MKFFGKERRINRNLYQKLQESFKDVSDFCIREITTDHNQFLLGYITGLVDSKDVSELIIKPILESKKQLSIEDMYSLTYVSNVRITRDFETISTSLRRGKSVLFKEHGDECLILGTPGWKERDIQEPQAESTIRGSHQGFIENIKTNIGMFRRYVPDPKLKMIDFHLGERSQTKASLVFIEDIADEDLVKEMMKRLKRIEIDSIINTGEIQDFIDDKTFTLFPQFLITERPDTTAAAVYQGRIALFLDHSPGVLVGPYSFASFLQSVDDYSIRWLPASFIRFLRYVSFFTSIFLPSIYIATISYHYELLPLDLTISIGESRERVPVPPLLEALFMEVVIEILREAGLRLPSPISQTVGIVGGIVIGQAAVEAGIVSNIMVIVVALTAISSFILPSQDMSNGIRLFRFPIMILAAFYGLIGVVAGLMIVIAHLVSLETLGTPYLNPLAPTRLKDWKDFVLRLPMGSMKTRPTQTRANDKRRQPSKGGK</sequence>
<feature type="transmembrane region" description="Helical" evidence="6">
    <location>
        <begin position="405"/>
        <end position="433"/>
    </location>
</feature>
<evidence type="ECO:0000256" key="1">
    <source>
        <dbReference type="ARBA" id="ARBA00004141"/>
    </source>
</evidence>
<dbReference type="InterPro" id="IPR050768">
    <property type="entry name" value="UPF0353/GerABKA_families"/>
</dbReference>
<keyword evidence="8" id="KW-1185">Reference proteome</keyword>
<evidence type="ECO:0000256" key="4">
    <source>
        <dbReference type="PIRNR" id="PIRNR005690"/>
    </source>
</evidence>
<gene>
    <name evidence="7" type="ORF">EDD68_13219</name>
</gene>
<evidence type="ECO:0000256" key="3">
    <source>
        <dbReference type="ARBA" id="ARBA00023136"/>
    </source>
</evidence>
<name>A0A4R3MVB1_9BACI</name>
<keyword evidence="6" id="KW-1133">Transmembrane helix</keyword>
<dbReference type="RefSeq" id="WP_132373122.1">
    <property type="nucleotide sequence ID" value="NZ_SMAN01000032.1"/>
</dbReference>
<dbReference type="PIRSF" id="PIRSF005690">
    <property type="entry name" value="GerBA"/>
    <property type="match status" value="1"/>
</dbReference>
<dbReference type="EMBL" id="SMAN01000032">
    <property type="protein sequence ID" value="TCT17246.1"/>
    <property type="molecule type" value="Genomic_DNA"/>
</dbReference>
<accession>A0A4R3MVB1</accession>
<proteinExistence type="inferred from homology"/>
<dbReference type="InterPro" id="IPR004995">
    <property type="entry name" value="Spore_Ger"/>
</dbReference>
<dbReference type="AlphaFoldDB" id="A0A4R3MVB1"/>
<protein>
    <submittedName>
        <fullName evidence="7">Spore germination protein</fullName>
    </submittedName>
</protein>
<evidence type="ECO:0000256" key="2">
    <source>
        <dbReference type="ARBA" id="ARBA00005278"/>
    </source>
</evidence>
<keyword evidence="6" id="KW-0812">Transmembrane</keyword>
<comment type="similarity">
    <text evidence="2 4">Belongs to the GerABKA family.</text>
</comment>
<dbReference type="PANTHER" id="PTHR22550:SF16">
    <property type="entry name" value="SPORE GERMINATION PROTEIN"/>
    <property type="match status" value="1"/>
</dbReference>
<dbReference type="Proteomes" id="UP000294650">
    <property type="component" value="Unassembled WGS sequence"/>
</dbReference>
<evidence type="ECO:0000256" key="5">
    <source>
        <dbReference type="SAM" id="MobiDB-lite"/>
    </source>
</evidence>
<comment type="caution">
    <text evidence="7">The sequence shown here is derived from an EMBL/GenBank/DDBJ whole genome shotgun (WGS) entry which is preliminary data.</text>
</comment>
<dbReference type="Pfam" id="PF03323">
    <property type="entry name" value="GerA"/>
    <property type="match status" value="1"/>
</dbReference>
<dbReference type="PANTHER" id="PTHR22550">
    <property type="entry name" value="SPORE GERMINATION PROTEIN"/>
    <property type="match status" value="1"/>
</dbReference>
<feature type="transmembrane region" description="Helical" evidence="6">
    <location>
        <begin position="282"/>
        <end position="306"/>
    </location>
</feature>
<comment type="subcellular location">
    <subcellularLocation>
        <location evidence="4">Cell membrane</location>
    </subcellularLocation>
    <subcellularLocation>
        <location evidence="1">Membrane</location>
        <topology evidence="1">Multi-pass membrane protein</topology>
    </subcellularLocation>
</comment>
<organism evidence="7 8">
    <name type="scientific">Melghiribacillus thermohalophilus</name>
    <dbReference type="NCBI Taxonomy" id="1324956"/>
    <lineage>
        <taxon>Bacteria</taxon>
        <taxon>Bacillati</taxon>
        <taxon>Bacillota</taxon>
        <taxon>Bacilli</taxon>
        <taxon>Bacillales</taxon>
        <taxon>Bacillaceae</taxon>
        <taxon>Melghiribacillus</taxon>
    </lineage>
</organism>
<evidence type="ECO:0000256" key="6">
    <source>
        <dbReference type="SAM" id="Phobius"/>
    </source>
</evidence>